<gene>
    <name evidence="3" type="ORF">WAX74_16850</name>
</gene>
<dbReference type="RefSeq" id="WP_336498849.1">
    <property type="nucleotide sequence ID" value="NZ_JBAWSY010000018.1"/>
</dbReference>
<dbReference type="EMBL" id="JBAWSY010000018">
    <property type="protein sequence ID" value="MEI4771296.1"/>
    <property type="molecule type" value="Genomic_DNA"/>
</dbReference>
<dbReference type="InterPro" id="IPR034660">
    <property type="entry name" value="DinB/YfiT-like"/>
</dbReference>
<dbReference type="Proteomes" id="UP001364890">
    <property type="component" value="Unassembled WGS sequence"/>
</dbReference>
<comment type="similarity">
    <text evidence="1">Belongs to the DinB family.</text>
</comment>
<organism evidence="3 4">
    <name type="scientific">Psychrobacillus mangrovi</name>
    <dbReference type="NCBI Taxonomy" id="3117745"/>
    <lineage>
        <taxon>Bacteria</taxon>
        <taxon>Bacillati</taxon>
        <taxon>Bacillota</taxon>
        <taxon>Bacilli</taxon>
        <taxon>Bacillales</taxon>
        <taxon>Bacillaceae</taxon>
        <taxon>Psychrobacillus</taxon>
    </lineage>
</organism>
<reference evidence="3 4" key="1">
    <citation type="submission" date="2024-01" db="EMBL/GenBank/DDBJ databases">
        <title>Seven novel Bacillus-like species.</title>
        <authorList>
            <person name="Liu G."/>
        </authorList>
    </citation>
    <scope>NUCLEOTIDE SEQUENCE [LARGE SCALE GENOMIC DNA]</scope>
    <source>
        <strain evidence="3 4">FJAT-51614</strain>
    </source>
</reference>
<dbReference type="Gene3D" id="1.20.120.450">
    <property type="entry name" value="dinb family like domain"/>
    <property type="match status" value="1"/>
</dbReference>
<evidence type="ECO:0000256" key="1">
    <source>
        <dbReference type="ARBA" id="ARBA00008635"/>
    </source>
</evidence>
<proteinExistence type="inferred from homology"/>
<dbReference type="InterPro" id="IPR007837">
    <property type="entry name" value="DinB"/>
</dbReference>
<protein>
    <submittedName>
        <fullName evidence="3">DinB family protein</fullName>
    </submittedName>
</protein>
<comment type="caution">
    <text evidence="3">The sequence shown here is derived from an EMBL/GenBank/DDBJ whole genome shotgun (WGS) entry which is preliminary data.</text>
</comment>
<keyword evidence="2" id="KW-0479">Metal-binding</keyword>
<dbReference type="SUPFAM" id="SSF109854">
    <property type="entry name" value="DinB/YfiT-like putative metalloenzymes"/>
    <property type="match status" value="1"/>
</dbReference>
<evidence type="ECO:0000256" key="2">
    <source>
        <dbReference type="ARBA" id="ARBA00022723"/>
    </source>
</evidence>
<accession>A0ABU8FB84</accession>
<dbReference type="Pfam" id="PF05163">
    <property type="entry name" value="DinB"/>
    <property type="match status" value="1"/>
</dbReference>
<evidence type="ECO:0000313" key="4">
    <source>
        <dbReference type="Proteomes" id="UP001364890"/>
    </source>
</evidence>
<keyword evidence="4" id="KW-1185">Reference proteome</keyword>
<sequence>MIRKLEDFLTNWKHESDSTLNILNTLTDESLKQKVYEEGRTLGQLAWHLVTTIDEMIGKTGLQFTATPHDATQPETAKEMAVAYKESSDAMVRAIKEQWTDETLLEEKDMYGQTWTVANILHVLAFHQTHHRGQMTVLMRQAGLVVPGMYGPSKEEWLAFSGEAPE</sequence>
<evidence type="ECO:0000313" key="3">
    <source>
        <dbReference type="EMBL" id="MEI4771296.1"/>
    </source>
</evidence>
<name>A0ABU8FB84_9BACI</name>